<evidence type="ECO:0000313" key="2">
    <source>
        <dbReference type="Proteomes" id="UP000310108"/>
    </source>
</evidence>
<proteinExistence type="predicted"/>
<dbReference type="Proteomes" id="UP000310108">
    <property type="component" value="Unassembled WGS sequence"/>
</dbReference>
<reference evidence="1 2" key="1">
    <citation type="journal article" date="2019" name="PLoS ONE">
        <title>Comparative genome analysis indicates high evolutionary potential of pathogenicity genes in Colletotrichum tanaceti.</title>
        <authorList>
            <person name="Lelwala R.V."/>
            <person name="Korhonen P.K."/>
            <person name="Young N.D."/>
            <person name="Scott J.B."/>
            <person name="Ades P.A."/>
            <person name="Gasser R.B."/>
            <person name="Taylor P.W.J."/>
        </authorList>
    </citation>
    <scope>NUCLEOTIDE SEQUENCE [LARGE SCALE GENOMIC DNA]</scope>
    <source>
        <strain evidence="1">BRIP57314</strain>
    </source>
</reference>
<gene>
    <name evidence="1" type="ORF">CTA1_11212</name>
</gene>
<comment type="caution">
    <text evidence="1">The sequence shown here is derived from an EMBL/GenBank/DDBJ whole genome shotgun (WGS) entry which is preliminary data.</text>
</comment>
<accession>A0A4U6X399</accession>
<protein>
    <submittedName>
        <fullName evidence="1">Uncharacterized protein</fullName>
    </submittedName>
</protein>
<organism evidence="1 2">
    <name type="scientific">Colletotrichum tanaceti</name>
    <dbReference type="NCBI Taxonomy" id="1306861"/>
    <lineage>
        <taxon>Eukaryota</taxon>
        <taxon>Fungi</taxon>
        <taxon>Dikarya</taxon>
        <taxon>Ascomycota</taxon>
        <taxon>Pezizomycotina</taxon>
        <taxon>Sordariomycetes</taxon>
        <taxon>Hypocreomycetidae</taxon>
        <taxon>Glomerellales</taxon>
        <taxon>Glomerellaceae</taxon>
        <taxon>Colletotrichum</taxon>
        <taxon>Colletotrichum destructivum species complex</taxon>
    </lineage>
</organism>
<feature type="non-terminal residue" evidence="1">
    <location>
        <position position="1"/>
    </location>
</feature>
<dbReference type="AlphaFoldDB" id="A0A4U6X399"/>
<keyword evidence="2" id="KW-1185">Reference proteome</keyword>
<sequence>YPPRQDYRKPTPLSSSPSLKQLANLTKTYLNSKLKYTSERYNVLNIKVIIFRKNYSNLGIKGRDNHLAVAFPTALKAILNLTLNTLLIKLIKAAARTPATVTRATLLQHAYKKYRAKKANREKDKISSLAYYTFLINFKGTANSSNNKEPTPNTPNNAINNLPPATFNISLSFFS</sequence>
<name>A0A4U6X399_9PEZI</name>
<dbReference type="EMBL" id="PJEX01000555">
    <property type="protein sequence ID" value="TKW49383.1"/>
    <property type="molecule type" value="Genomic_DNA"/>
</dbReference>
<evidence type="ECO:0000313" key="1">
    <source>
        <dbReference type="EMBL" id="TKW49383.1"/>
    </source>
</evidence>